<evidence type="ECO:0000256" key="2">
    <source>
        <dbReference type="ARBA" id="ARBA00023125"/>
    </source>
</evidence>
<dbReference type="Pfam" id="PF08220">
    <property type="entry name" value="HTH_DeoR"/>
    <property type="match status" value="1"/>
</dbReference>
<dbReference type="PRINTS" id="PR00037">
    <property type="entry name" value="HTHLACR"/>
</dbReference>
<dbReference type="AlphaFoldDB" id="A0A2I1MBC0"/>
<comment type="caution">
    <text evidence="5">The sequence shown here is derived from an EMBL/GenBank/DDBJ whole genome shotgun (WGS) entry which is preliminary data.</text>
</comment>
<accession>A0A2I1MBC0</accession>
<dbReference type="EMBL" id="PKGS01000001">
    <property type="protein sequence ID" value="PKZ17418.1"/>
    <property type="molecule type" value="Genomic_DNA"/>
</dbReference>
<keyword evidence="3" id="KW-0804">Transcription</keyword>
<evidence type="ECO:0000313" key="5">
    <source>
        <dbReference type="EMBL" id="PKZ17418.1"/>
    </source>
</evidence>
<keyword evidence="1" id="KW-0805">Transcription regulation</keyword>
<protein>
    <recommendedName>
        <fullName evidence="4">HTH deoR-type domain-containing protein</fullName>
    </recommendedName>
</protein>
<dbReference type="SMART" id="SM01134">
    <property type="entry name" value="DeoRC"/>
    <property type="match status" value="1"/>
</dbReference>
<dbReference type="InterPro" id="IPR036388">
    <property type="entry name" value="WH-like_DNA-bd_sf"/>
</dbReference>
<dbReference type="Gene3D" id="3.40.50.1360">
    <property type="match status" value="1"/>
</dbReference>
<dbReference type="InterPro" id="IPR018356">
    <property type="entry name" value="Tscrpt_reg_HTH_DeoR_CS"/>
</dbReference>
<dbReference type="PANTHER" id="PTHR30363:SF46">
    <property type="entry name" value="LYSR FAMILY TRANSCRIPTIONAL REGULATOR"/>
    <property type="match status" value="1"/>
</dbReference>
<dbReference type="InterPro" id="IPR036390">
    <property type="entry name" value="WH_DNA-bd_sf"/>
</dbReference>
<organism evidence="5 6">
    <name type="scientific">Anaerococcus octavius</name>
    <dbReference type="NCBI Taxonomy" id="54007"/>
    <lineage>
        <taxon>Bacteria</taxon>
        <taxon>Bacillati</taxon>
        <taxon>Bacillota</taxon>
        <taxon>Tissierellia</taxon>
        <taxon>Tissierellales</taxon>
        <taxon>Peptoniphilaceae</taxon>
        <taxon>Anaerococcus</taxon>
    </lineage>
</organism>
<dbReference type="Proteomes" id="UP000234335">
    <property type="component" value="Unassembled WGS sequence"/>
</dbReference>
<dbReference type="InterPro" id="IPR050313">
    <property type="entry name" value="Carb_Metab_HTH_regulators"/>
</dbReference>
<dbReference type="PANTHER" id="PTHR30363">
    <property type="entry name" value="HTH-TYPE TRANSCRIPTIONAL REGULATOR SRLR-RELATED"/>
    <property type="match status" value="1"/>
</dbReference>
<name>A0A2I1MBC0_9FIRM</name>
<dbReference type="SUPFAM" id="SSF46785">
    <property type="entry name" value="Winged helix' DNA-binding domain"/>
    <property type="match status" value="1"/>
</dbReference>
<dbReference type="PROSITE" id="PS00894">
    <property type="entry name" value="HTH_DEOR_1"/>
    <property type="match status" value="1"/>
</dbReference>
<dbReference type="InterPro" id="IPR037171">
    <property type="entry name" value="NagB/RpiA_transferase-like"/>
</dbReference>
<proteinExistence type="predicted"/>
<dbReference type="InterPro" id="IPR014036">
    <property type="entry name" value="DeoR-like_C"/>
</dbReference>
<dbReference type="GO" id="GO:0003700">
    <property type="term" value="F:DNA-binding transcription factor activity"/>
    <property type="evidence" value="ECO:0007669"/>
    <property type="project" value="InterPro"/>
</dbReference>
<evidence type="ECO:0000313" key="6">
    <source>
        <dbReference type="Proteomes" id="UP000234335"/>
    </source>
</evidence>
<evidence type="ECO:0000259" key="4">
    <source>
        <dbReference type="PROSITE" id="PS51000"/>
    </source>
</evidence>
<dbReference type="SUPFAM" id="SSF100950">
    <property type="entry name" value="NagB/RpiA/CoA transferase-like"/>
    <property type="match status" value="1"/>
</dbReference>
<keyword evidence="6" id="KW-1185">Reference proteome</keyword>
<dbReference type="PROSITE" id="PS51000">
    <property type="entry name" value="HTH_DEOR_2"/>
    <property type="match status" value="1"/>
</dbReference>
<dbReference type="Pfam" id="PF00455">
    <property type="entry name" value="DeoRC"/>
    <property type="match status" value="1"/>
</dbReference>
<dbReference type="GO" id="GO:0003677">
    <property type="term" value="F:DNA binding"/>
    <property type="evidence" value="ECO:0007669"/>
    <property type="project" value="UniProtKB-KW"/>
</dbReference>
<sequence length="249" mass="28510">MFTDERHAYILNKIQNNDRVSVSNLSKELRVSEVTIRKDLNFLEGQNLLKRTYGGAVAPLNHVIELGIEEKSEKNIEQKDFISNKASQLIDDGLNIFLDAGTTIQAILPYLNKYKDLNIITYDLEIAYRLSKSKDINTYLLGGYIDTKTKTSMSIEGYDNLEKIHADLSFIGTDAFDQDFVYSTTENKAKIKNRMILNSQKSILLCDSSKFHKKGLYSFNKTDNFDYIITDSSNDELNNYIKLNNIKTL</sequence>
<reference evidence="5 6" key="1">
    <citation type="submission" date="2017-12" db="EMBL/GenBank/DDBJ databases">
        <title>Phylogenetic diversity of female urinary microbiome.</title>
        <authorList>
            <person name="Thomas-White K."/>
            <person name="Wolfe A.J."/>
        </authorList>
    </citation>
    <scope>NUCLEOTIDE SEQUENCE [LARGE SCALE GENOMIC DNA]</scope>
    <source>
        <strain evidence="5 6">UMB0119</strain>
    </source>
</reference>
<evidence type="ECO:0000256" key="3">
    <source>
        <dbReference type="ARBA" id="ARBA00023163"/>
    </source>
</evidence>
<dbReference type="SMART" id="SM00420">
    <property type="entry name" value="HTH_DEOR"/>
    <property type="match status" value="1"/>
</dbReference>
<feature type="domain" description="HTH deoR-type" evidence="4">
    <location>
        <begin position="3"/>
        <end position="58"/>
    </location>
</feature>
<dbReference type="InterPro" id="IPR001034">
    <property type="entry name" value="DeoR_HTH"/>
</dbReference>
<gene>
    <name evidence="5" type="ORF">CYJ34_01545</name>
</gene>
<evidence type="ECO:0000256" key="1">
    <source>
        <dbReference type="ARBA" id="ARBA00023015"/>
    </source>
</evidence>
<dbReference type="RefSeq" id="WP_101539578.1">
    <property type="nucleotide sequence ID" value="NZ_PKGS01000001.1"/>
</dbReference>
<dbReference type="Gene3D" id="1.10.10.10">
    <property type="entry name" value="Winged helix-like DNA-binding domain superfamily/Winged helix DNA-binding domain"/>
    <property type="match status" value="1"/>
</dbReference>
<keyword evidence="2" id="KW-0238">DNA-binding</keyword>